<accession>A0AAD8XHF6</accession>
<sequence length="221" mass="24513">MSFSFRHYLAAGIRGMRVATGTSYEDIFDQLFQALNVLRREAAQSGDIRLYSEEYFPDDIYDPPSPEYINLTGVPRHVSSTPSPAQPGHQVNIPIRLSETPQPTAFVQPIIYPTDPNAPIPAVHNPPPEPVYNPHTEMPRRKGDEGDKLWPCEYDGCDASYTRRKTFLDHMVAKHGYPAPPKRPSRPRNPANATASSSTQAQAGPSGSAPRNEGEDVNMED</sequence>
<dbReference type="EMBL" id="JAHMHS010000046">
    <property type="protein sequence ID" value="KAK1724933.1"/>
    <property type="molecule type" value="Genomic_DNA"/>
</dbReference>
<protein>
    <recommendedName>
        <fullName evidence="2">C2H2-type domain-containing protein</fullName>
    </recommendedName>
</protein>
<evidence type="ECO:0000259" key="2">
    <source>
        <dbReference type="PROSITE" id="PS00028"/>
    </source>
</evidence>
<feature type="compositionally biased region" description="Low complexity" evidence="1">
    <location>
        <begin position="189"/>
        <end position="209"/>
    </location>
</feature>
<comment type="caution">
    <text evidence="3">The sequence shown here is derived from an EMBL/GenBank/DDBJ whole genome shotgun (WGS) entry which is preliminary data.</text>
</comment>
<dbReference type="PROSITE" id="PS00028">
    <property type="entry name" value="ZINC_FINGER_C2H2_1"/>
    <property type="match status" value="1"/>
</dbReference>
<feature type="compositionally biased region" description="Basic and acidic residues" evidence="1">
    <location>
        <begin position="137"/>
        <end position="147"/>
    </location>
</feature>
<reference evidence="3" key="1">
    <citation type="submission" date="2021-12" db="EMBL/GenBank/DDBJ databases">
        <title>Comparative genomics, transcriptomics and evolutionary studies reveal genomic signatures of adaptation to plant cell wall in hemibiotrophic fungi.</title>
        <authorList>
            <consortium name="DOE Joint Genome Institute"/>
            <person name="Baroncelli R."/>
            <person name="Diaz J.F."/>
            <person name="Benocci T."/>
            <person name="Peng M."/>
            <person name="Battaglia E."/>
            <person name="Haridas S."/>
            <person name="Andreopoulos W."/>
            <person name="Labutti K."/>
            <person name="Pangilinan J."/>
            <person name="Floch G.L."/>
            <person name="Makela M.R."/>
            <person name="Henrissat B."/>
            <person name="Grigoriev I.V."/>
            <person name="Crouch J.A."/>
            <person name="De Vries R.P."/>
            <person name="Sukno S.A."/>
            <person name="Thon M.R."/>
        </authorList>
    </citation>
    <scope>NUCLEOTIDE SEQUENCE</scope>
    <source>
        <strain evidence="3">CBS 112980</strain>
    </source>
</reference>
<evidence type="ECO:0000256" key="1">
    <source>
        <dbReference type="SAM" id="MobiDB-lite"/>
    </source>
</evidence>
<dbReference type="AlphaFoldDB" id="A0AAD8XHF6"/>
<dbReference type="RefSeq" id="XP_060364988.1">
    <property type="nucleotide sequence ID" value="XM_060510474.1"/>
</dbReference>
<keyword evidence="4" id="KW-1185">Reference proteome</keyword>
<evidence type="ECO:0000313" key="4">
    <source>
        <dbReference type="Proteomes" id="UP001244207"/>
    </source>
</evidence>
<feature type="region of interest" description="Disordered" evidence="1">
    <location>
        <begin position="173"/>
        <end position="221"/>
    </location>
</feature>
<feature type="domain" description="C2H2-type" evidence="2">
    <location>
        <begin position="152"/>
        <end position="175"/>
    </location>
</feature>
<organism evidence="3 4">
    <name type="scientific">Glomerella acutata</name>
    <name type="common">Colletotrichum acutatum</name>
    <dbReference type="NCBI Taxonomy" id="27357"/>
    <lineage>
        <taxon>Eukaryota</taxon>
        <taxon>Fungi</taxon>
        <taxon>Dikarya</taxon>
        <taxon>Ascomycota</taxon>
        <taxon>Pezizomycotina</taxon>
        <taxon>Sordariomycetes</taxon>
        <taxon>Hypocreomycetidae</taxon>
        <taxon>Glomerellales</taxon>
        <taxon>Glomerellaceae</taxon>
        <taxon>Colletotrichum</taxon>
        <taxon>Colletotrichum acutatum species complex</taxon>
    </lineage>
</organism>
<dbReference type="GeneID" id="85394373"/>
<dbReference type="InterPro" id="IPR013087">
    <property type="entry name" value="Znf_C2H2_type"/>
</dbReference>
<gene>
    <name evidence="3" type="ORF">BDZ83DRAFT_651715</name>
</gene>
<proteinExistence type="predicted"/>
<name>A0AAD8XHF6_GLOAC</name>
<dbReference type="Proteomes" id="UP001244207">
    <property type="component" value="Unassembled WGS sequence"/>
</dbReference>
<dbReference type="Gene3D" id="3.30.160.60">
    <property type="entry name" value="Classic Zinc Finger"/>
    <property type="match status" value="1"/>
</dbReference>
<feature type="region of interest" description="Disordered" evidence="1">
    <location>
        <begin position="125"/>
        <end position="147"/>
    </location>
</feature>
<evidence type="ECO:0000313" key="3">
    <source>
        <dbReference type="EMBL" id="KAK1724933.1"/>
    </source>
</evidence>